<feature type="compositionally biased region" description="Basic and acidic residues" evidence="1">
    <location>
        <begin position="28"/>
        <end position="40"/>
    </location>
</feature>
<gene>
    <name evidence="2" type="ORF">SLS63_000111</name>
</gene>
<organism evidence="2 3">
    <name type="scientific">Diaporthe eres</name>
    <name type="common">Phomopsis oblonga</name>
    <dbReference type="NCBI Taxonomy" id="83184"/>
    <lineage>
        <taxon>Eukaryota</taxon>
        <taxon>Fungi</taxon>
        <taxon>Dikarya</taxon>
        <taxon>Ascomycota</taxon>
        <taxon>Pezizomycotina</taxon>
        <taxon>Sordariomycetes</taxon>
        <taxon>Sordariomycetidae</taxon>
        <taxon>Diaporthales</taxon>
        <taxon>Diaporthaceae</taxon>
        <taxon>Diaporthe</taxon>
        <taxon>Diaporthe eres species complex</taxon>
    </lineage>
</organism>
<accession>A0ABR1PQD2</accession>
<name>A0ABR1PQD2_DIAER</name>
<comment type="caution">
    <text evidence="2">The sequence shown here is derived from an EMBL/GenBank/DDBJ whole genome shotgun (WGS) entry which is preliminary data.</text>
</comment>
<dbReference type="EMBL" id="JAKNSF020000001">
    <property type="protein sequence ID" value="KAK7742547.1"/>
    <property type="molecule type" value="Genomic_DNA"/>
</dbReference>
<feature type="region of interest" description="Disordered" evidence="1">
    <location>
        <begin position="1"/>
        <end position="75"/>
    </location>
</feature>
<dbReference type="Proteomes" id="UP001430848">
    <property type="component" value="Unassembled WGS sequence"/>
</dbReference>
<reference evidence="2 3" key="1">
    <citation type="submission" date="2024-02" db="EMBL/GenBank/DDBJ databases">
        <title>De novo assembly and annotation of 12 fungi associated with fruit tree decline syndrome in Ontario, Canada.</title>
        <authorList>
            <person name="Sulman M."/>
            <person name="Ellouze W."/>
            <person name="Ilyukhin E."/>
        </authorList>
    </citation>
    <scope>NUCLEOTIDE SEQUENCE [LARGE SCALE GENOMIC DNA]</scope>
    <source>
        <strain evidence="2 3">M169</strain>
    </source>
</reference>
<sequence>MGAHLADTQSCDQKQDVESLPMSPKIPESSKAEITKHSIDMDVETTQNCQQQSLPSDNAEHQATTPTSPTIEGIPLEDQNADIEPLVHFYSCCKLSFLIKMALLQNFKALGYAMSEEDLKREEESVEVARAKALEAWEKIRDRGVSYDVNGSEYLRTCTLH</sequence>
<protein>
    <submittedName>
        <fullName evidence="2">Uncharacterized protein</fullName>
    </submittedName>
</protein>
<evidence type="ECO:0000313" key="3">
    <source>
        <dbReference type="Proteomes" id="UP001430848"/>
    </source>
</evidence>
<evidence type="ECO:0000256" key="1">
    <source>
        <dbReference type="SAM" id="MobiDB-lite"/>
    </source>
</evidence>
<proteinExistence type="predicted"/>
<feature type="compositionally biased region" description="Polar residues" evidence="1">
    <location>
        <begin position="44"/>
        <end position="70"/>
    </location>
</feature>
<keyword evidence="3" id="KW-1185">Reference proteome</keyword>
<evidence type="ECO:0000313" key="2">
    <source>
        <dbReference type="EMBL" id="KAK7742547.1"/>
    </source>
</evidence>